<dbReference type="Gene3D" id="3.40.190.290">
    <property type="match status" value="1"/>
</dbReference>
<evidence type="ECO:0000256" key="1">
    <source>
        <dbReference type="ARBA" id="ARBA00009437"/>
    </source>
</evidence>
<keyword evidence="3" id="KW-0238">DNA-binding</keyword>
<sequence>MSEGDRSSRLDVAQLKIFSRVARLNSFSGAARELSISQSQASRAVAELEAELGVPLLARTTRAVIATEAGAEYLARIEPILDQLDEAEQSVRQGELRGTLRVGMPTSAGAREIIPRIPDFAEQHPKLELQIIMGDQHQDLVREAVDVAIRIGNLPDSSATARLLTTYPRIIVAAPSYLERSGHPQSPAELRNHRIVQGPAGSVGTAWTFVRDGRSEEAVVAKPTALFSDNEGTVAAAAAGMGIASIGYWSCRSELGDGRLIRLLTEWETVPIKVHAYFPLGKATRFAARAFIDFLAAKLNERRDTPIST</sequence>
<keyword evidence="4" id="KW-0804">Transcription</keyword>
<evidence type="ECO:0000256" key="4">
    <source>
        <dbReference type="ARBA" id="ARBA00023163"/>
    </source>
</evidence>
<dbReference type="Pfam" id="PF00126">
    <property type="entry name" value="HTH_1"/>
    <property type="match status" value="1"/>
</dbReference>
<name>A0A7Y7ITG4_9PROT</name>
<protein>
    <submittedName>
        <fullName evidence="6">LysR family transcriptional regulator</fullName>
    </submittedName>
</protein>
<feature type="domain" description="HTH lysR-type" evidence="5">
    <location>
        <begin position="10"/>
        <end position="67"/>
    </location>
</feature>
<comment type="caution">
    <text evidence="6">The sequence shown here is derived from an EMBL/GenBank/DDBJ whole genome shotgun (WGS) entry which is preliminary data.</text>
</comment>
<dbReference type="InterPro" id="IPR058163">
    <property type="entry name" value="LysR-type_TF_proteobact-type"/>
</dbReference>
<dbReference type="Pfam" id="PF03466">
    <property type="entry name" value="LysR_substrate"/>
    <property type="match status" value="1"/>
</dbReference>
<organism evidence="6 7">
    <name type="scientific">Nguyenibacter vanlangensis</name>
    <dbReference type="NCBI Taxonomy" id="1216886"/>
    <lineage>
        <taxon>Bacteria</taxon>
        <taxon>Pseudomonadati</taxon>
        <taxon>Pseudomonadota</taxon>
        <taxon>Alphaproteobacteria</taxon>
        <taxon>Acetobacterales</taxon>
        <taxon>Acetobacteraceae</taxon>
        <taxon>Nguyenibacter</taxon>
    </lineage>
</organism>
<dbReference type="PANTHER" id="PTHR30537:SF5">
    <property type="entry name" value="HTH-TYPE TRANSCRIPTIONAL ACTIVATOR TTDR-RELATED"/>
    <property type="match status" value="1"/>
</dbReference>
<evidence type="ECO:0000313" key="6">
    <source>
        <dbReference type="EMBL" id="NVN09995.1"/>
    </source>
</evidence>
<dbReference type="GO" id="GO:0003677">
    <property type="term" value="F:DNA binding"/>
    <property type="evidence" value="ECO:0007669"/>
    <property type="project" value="UniProtKB-KW"/>
</dbReference>
<evidence type="ECO:0000313" key="7">
    <source>
        <dbReference type="Proteomes" id="UP000534870"/>
    </source>
</evidence>
<comment type="similarity">
    <text evidence="1">Belongs to the LysR transcriptional regulatory family.</text>
</comment>
<evidence type="ECO:0000256" key="2">
    <source>
        <dbReference type="ARBA" id="ARBA00023015"/>
    </source>
</evidence>
<dbReference type="PANTHER" id="PTHR30537">
    <property type="entry name" value="HTH-TYPE TRANSCRIPTIONAL REGULATOR"/>
    <property type="match status" value="1"/>
</dbReference>
<gene>
    <name evidence="6" type="ORF">HUK84_02320</name>
</gene>
<dbReference type="PRINTS" id="PR00039">
    <property type="entry name" value="HTHLYSR"/>
</dbReference>
<dbReference type="GO" id="GO:0003700">
    <property type="term" value="F:DNA-binding transcription factor activity"/>
    <property type="evidence" value="ECO:0007669"/>
    <property type="project" value="InterPro"/>
</dbReference>
<dbReference type="InterPro" id="IPR000847">
    <property type="entry name" value="LysR_HTH_N"/>
</dbReference>
<dbReference type="InterPro" id="IPR005119">
    <property type="entry name" value="LysR_subst-bd"/>
</dbReference>
<keyword evidence="2" id="KW-0805">Transcription regulation</keyword>
<dbReference type="InterPro" id="IPR036388">
    <property type="entry name" value="WH-like_DNA-bd_sf"/>
</dbReference>
<dbReference type="AlphaFoldDB" id="A0A7Y7ITG4"/>
<evidence type="ECO:0000256" key="3">
    <source>
        <dbReference type="ARBA" id="ARBA00023125"/>
    </source>
</evidence>
<dbReference type="FunFam" id="1.10.10.10:FF:000001">
    <property type="entry name" value="LysR family transcriptional regulator"/>
    <property type="match status" value="1"/>
</dbReference>
<dbReference type="SUPFAM" id="SSF46785">
    <property type="entry name" value="Winged helix' DNA-binding domain"/>
    <property type="match status" value="1"/>
</dbReference>
<dbReference type="EMBL" id="JABXXP010000012">
    <property type="protein sequence ID" value="NVN09995.1"/>
    <property type="molecule type" value="Genomic_DNA"/>
</dbReference>
<proteinExistence type="inferred from homology"/>
<reference evidence="6 7" key="1">
    <citation type="submission" date="2020-06" db="EMBL/GenBank/DDBJ databases">
        <title>Description of novel acetic acid bacteria.</title>
        <authorList>
            <person name="Sombolestani A."/>
        </authorList>
    </citation>
    <scope>NUCLEOTIDE SEQUENCE [LARGE SCALE GENOMIC DNA]</scope>
    <source>
        <strain evidence="6 7">LMG 31431</strain>
    </source>
</reference>
<dbReference type="Proteomes" id="UP000534870">
    <property type="component" value="Unassembled WGS sequence"/>
</dbReference>
<evidence type="ECO:0000259" key="5">
    <source>
        <dbReference type="PROSITE" id="PS50931"/>
    </source>
</evidence>
<dbReference type="SUPFAM" id="SSF53850">
    <property type="entry name" value="Periplasmic binding protein-like II"/>
    <property type="match status" value="1"/>
</dbReference>
<dbReference type="Gene3D" id="1.10.10.10">
    <property type="entry name" value="Winged helix-like DNA-binding domain superfamily/Winged helix DNA-binding domain"/>
    <property type="match status" value="1"/>
</dbReference>
<accession>A0A7Y7ITG4</accession>
<dbReference type="InterPro" id="IPR036390">
    <property type="entry name" value="WH_DNA-bd_sf"/>
</dbReference>
<dbReference type="CDD" id="cd08422">
    <property type="entry name" value="PBP2_CrgA_like"/>
    <property type="match status" value="1"/>
</dbReference>
<dbReference type="PROSITE" id="PS50931">
    <property type="entry name" value="HTH_LYSR"/>
    <property type="match status" value="1"/>
</dbReference>